<dbReference type="InterPro" id="IPR050834">
    <property type="entry name" value="Glycosyltransf_2"/>
</dbReference>
<evidence type="ECO:0000313" key="3">
    <source>
        <dbReference type="Proteomes" id="UP001149140"/>
    </source>
</evidence>
<feature type="domain" description="Glycosyltransferase 2-like" evidence="1">
    <location>
        <begin position="4"/>
        <end position="114"/>
    </location>
</feature>
<dbReference type="PANTHER" id="PTHR43685">
    <property type="entry name" value="GLYCOSYLTRANSFERASE"/>
    <property type="match status" value="1"/>
</dbReference>
<name>A0A9X3S3G8_9ACTN</name>
<gene>
    <name evidence="2" type="ORF">OM076_35965</name>
</gene>
<dbReference type="Proteomes" id="UP001149140">
    <property type="component" value="Unassembled WGS sequence"/>
</dbReference>
<keyword evidence="3" id="KW-1185">Reference proteome</keyword>
<proteinExistence type="predicted"/>
<accession>A0A9X3S3G8</accession>
<dbReference type="Pfam" id="PF00535">
    <property type="entry name" value="Glycos_transf_2"/>
    <property type="match status" value="1"/>
</dbReference>
<dbReference type="CDD" id="cd00761">
    <property type="entry name" value="Glyco_tranf_GTA_type"/>
    <property type="match status" value="1"/>
</dbReference>
<reference evidence="2" key="1">
    <citation type="submission" date="2022-10" db="EMBL/GenBank/DDBJ databases">
        <title>The WGS of Solirubrobacter ginsenosidimutans DSM 21036.</title>
        <authorList>
            <person name="Jiang Z."/>
        </authorList>
    </citation>
    <scope>NUCLEOTIDE SEQUENCE</scope>
    <source>
        <strain evidence="2">DSM 21036</strain>
    </source>
</reference>
<organism evidence="2 3">
    <name type="scientific">Solirubrobacter ginsenosidimutans</name>
    <dbReference type="NCBI Taxonomy" id="490573"/>
    <lineage>
        <taxon>Bacteria</taxon>
        <taxon>Bacillati</taxon>
        <taxon>Actinomycetota</taxon>
        <taxon>Thermoleophilia</taxon>
        <taxon>Solirubrobacterales</taxon>
        <taxon>Solirubrobacteraceae</taxon>
        <taxon>Solirubrobacter</taxon>
    </lineage>
</organism>
<dbReference type="AlphaFoldDB" id="A0A9X3S3G8"/>
<dbReference type="PANTHER" id="PTHR43685:SF2">
    <property type="entry name" value="GLYCOSYLTRANSFERASE 2-LIKE DOMAIN-CONTAINING PROTEIN"/>
    <property type="match status" value="1"/>
</dbReference>
<dbReference type="EMBL" id="JAPDOD010000051">
    <property type="protein sequence ID" value="MDA0165720.1"/>
    <property type="molecule type" value="Genomic_DNA"/>
</dbReference>
<evidence type="ECO:0000259" key="1">
    <source>
        <dbReference type="Pfam" id="PF00535"/>
    </source>
</evidence>
<dbReference type="InterPro" id="IPR029044">
    <property type="entry name" value="Nucleotide-diphossugar_trans"/>
</dbReference>
<protein>
    <submittedName>
        <fullName evidence="2">Glycosyltransferase family 2 protein</fullName>
    </submittedName>
</protein>
<dbReference type="InterPro" id="IPR001173">
    <property type="entry name" value="Glyco_trans_2-like"/>
</dbReference>
<dbReference type="RefSeq" id="WP_270044982.1">
    <property type="nucleotide sequence ID" value="NZ_JAPDOD010000051.1"/>
</dbReference>
<dbReference type="Gene3D" id="3.90.550.10">
    <property type="entry name" value="Spore Coat Polysaccharide Biosynthesis Protein SpsA, Chain A"/>
    <property type="match status" value="1"/>
</dbReference>
<comment type="caution">
    <text evidence="2">The sequence shown here is derived from an EMBL/GenBank/DDBJ whole genome shotgun (WGS) entry which is preliminary data.</text>
</comment>
<evidence type="ECO:0000313" key="2">
    <source>
        <dbReference type="EMBL" id="MDA0165720.1"/>
    </source>
</evidence>
<dbReference type="SUPFAM" id="SSF53448">
    <property type="entry name" value="Nucleotide-diphospho-sugar transferases"/>
    <property type="match status" value="1"/>
</dbReference>
<sequence>MLVTIVVPCHGQAHFLREALESALAQTYSHIEIVVVDDAAPDGALAEAISGEFGVRFLRTPRTVGPGPARNTAIAATAGTYVLPLDADDIIAPDFVERAVAILVGAPELGVVYCDTQGFGPDGGCTWEPPTGWTVRDLIAGNRLPNSSLYRRACWEHAGGYPTDLFLCEDWDFWVRIARAGWGFTRIPEYLYFKRHHDANLTHQIHVRYGAYARQIRFRHRGAVGADRVVAFDTHAASSGSR</sequence>
<dbReference type="GO" id="GO:0044010">
    <property type="term" value="P:single-species biofilm formation"/>
    <property type="evidence" value="ECO:0007669"/>
    <property type="project" value="TreeGrafter"/>
</dbReference>